<feature type="region of interest" description="Disordered" evidence="2">
    <location>
        <begin position="150"/>
        <end position="232"/>
    </location>
</feature>
<feature type="compositionally biased region" description="Basic and acidic residues" evidence="2">
    <location>
        <begin position="280"/>
        <end position="293"/>
    </location>
</feature>
<dbReference type="GeneID" id="129603674"/>
<feature type="compositionally biased region" description="Polar residues" evidence="2">
    <location>
        <begin position="332"/>
        <end position="343"/>
    </location>
</feature>
<protein>
    <submittedName>
        <fullName evidence="4">Uncharacterized protein LOC129603674</fullName>
    </submittedName>
</protein>
<keyword evidence="1" id="KW-0175">Coiled coil</keyword>
<dbReference type="Proteomes" id="UP000515150">
    <property type="component" value="Chromosome 24"/>
</dbReference>
<keyword evidence="3" id="KW-1185">Reference proteome</keyword>
<feature type="compositionally biased region" description="Low complexity" evidence="2">
    <location>
        <begin position="211"/>
        <end position="222"/>
    </location>
</feature>
<feature type="compositionally biased region" description="Basic and acidic residues" evidence="2">
    <location>
        <begin position="170"/>
        <end position="191"/>
    </location>
</feature>
<feature type="region of interest" description="Disordered" evidence="2">
    <location>
        <begin position="555"/>
        <end position="631"/>
    </location>
</feature>
<evidence type="ECO:0000256" key="2">
    <source>
        <dbReference type="SAM" id="MobiDB-lite"/>
    </source>
</evidence>
<feature type="compositionally biased region" description="Polar residues" evidence="2">
    <location>
        <begin position="652"/>
        <end position="667"/>
    </location>
</feature>
<accession>A0A9W2XK22</accession>
<dbReference type="OrthoDB" id="8936501at2759"/>
<dbReference type="RefSeq" id="XP_055362228.1">
    <property type="nucleotide sequence ID" value="XM_055506253.1"/>
</dbReference>
<organism evidence="3 4">
    <name type="scientific">Betta splendens</name>
    <name type="common">Siamese fighting fish</name>
    <dbReference type="NCBI Taxonomy" id="158456"/>
    <lineage>
        <taxon>Eukaryota</taxon>
        <taxon>Metazoa</taxon>
        <taxon>Chordata</taxon>
        <taxon>Craniata</taxon>
        <taxon>Vertebrata</taxon>
        <taxon>Euteleostomi</taxon>
        <taxon>Actinopterygii</taxon>
        <taxon>Neopterygii</taxon>
        <taxon>Teleostei</taxon>
        <taxon>Neoteleostei</taxon>
        <taxon>Acanthomorphata</taxon>
        <taxon>Anabantaria</taxon>
        <taxon>Anabantiformes</taxon>
        <taxon>Anabantoidei</taxon>
        <taxon>Osphronemidae</taxon>
        <taxon>Betta</taxon>
    </lineage>
</organism>
<feature type="compositionally biased region" description="Basic residues" evidence="2">
    <location>
        <begin position="596"/>
        <end position="618"/>
    </location>
</feature>
<dbReference type="KEGG" id="bspl:129603674"/>
<name>A0A9W2XK22_BETSP</name>
<evidence type="ECO:0000313" key="3">
    <source>
        <dbReference type="Proteomes" id="UP000515150"/>
    </source>
</evidence>
<dbReference type="AlphaFoldDB" id="A0A9W2XK22"/>
<feature type="coiled-coil region" evidence="1">
    <location>
        <begin position="116"/>
        <end position="143"/>
    </location>
</feature>
<sequence length="667" mass="76704">MGNVNLWRSGAERFPKQGNLDFQGVVAKILDVSVTELEELNSYTIDECEAELQRFLSYMAKPSTETHLAQEVMGELALLCHRKVQLKAAEYEKKLFLVCSGYKAEQETVSHLKQSLWVTKQELEQLREDKERLQQDHDALQSSLLVAHQEVEKARRKSQSDQVDTAASPRRPELTKSGVDGESRLAPRKAEQPPPLDSQTNRSHAKLQMPQAGAAALAQRLGTPQPPPYEHQLSTATCVTSEIAKGKGFQTTTVAEYRNISTPVHRKASRANLFYSPSCTEDRNAPTLRRENSPENQSDSGRLSPLLEEKAPRLKRRKQRRVHPRYSDQWDDTGSSDSDSAYPSPNLGLRLRQLESLAKDIECFDPKSHDSTIDDYLQEVDRCLLDLPHATAREKLKLIWKTTPRSVHVFMETLKPAIRDQYSSLCRALREEYAPYSDPAATIFEAFNVLHKRNEPPKEYYRRLRKAYFQGRNTPGLEEDSTFQSLFLHNLHDSIQFDVAMHCKTGRSTMQGVVRYAQLVWETRVRPIRRPVADTRVFSIQTHQKSDLTLEGHEMPRAKRSRRGQRKTQNRRSRRQQFDTVNQEDEPLQYCNSRPKQPRSHQRGGRGRFRQNLNRRYKDHSPVHRSREDSEVDIVSLVRRCVEEALKELDRPNSSAAPSDLSTEARH</sequence>
<feature type="compositionally biased region" description="Basic and acidic residues" evidence="2">
    <location>
        <begin position="619"/>
        <end position="629"/>
    </location>
</feature>
<gene>
    <name evidence="4" type="primary">LOC129603674</name>
</gene>
<evidence type="ECO:0000256" key="1">
    <source>
        <dbReference type="SAM" id="Coils"/>
    </source>
</evidence>
<reference evidence="4" key="1">
    <citation type="submission" date="2025-08" db="UniProtKB">
        <authorList>
            <consortium name="RefSeq"/>
        </authorList>
    </citation>
    <scope>IDENTIFICATION</scope>
</reference>
<feature type="compositionally biased region" description="Basic residues" evidence="2">
    <location>
        <begin position="558"/>
        <end position="575"/>
    </location>
</feature>
<feature type="region of interest" description="Disordered" evidence="2">
    <location>
        <begin position="646"/>
        <end position="667"/>
    </location>
</feature>
<evidence type="ECO:0000313" key="4">
    <source>
        <dbReference type="RefSeq" id="XP_055362228.1"/>
    </source>
</evidence>
<feature type="region of interest" description="Disordered" evidence="2">
    <location>
        <begin position="275"/>
        <end position="345"/>
    </location>
</feature>
<feature type="compositionally biased region" description="Basic residues" evidence="2">
    <location>
        <begin position="313"/>
        <end position="324"/>
    </location>
</feature>
<proteinExistence type="predicted"/>